<dbReference type="SUPFAM" id="SSF63446">
    <property type="entry name" value="Type I dockerin domain"/>
    <property type="match status" value="1"/>
</dbReference>
<name>A0A0L6JHS3_9FIRM</name>
<gene>
    <name evidence="5" type="ORF">Bccel_0507</name>
</gene>
<proteinExistence type="predicted"/>
<dbReference type="InterPro" id="IPR018247">
    <property type="entry name" value="EF_Hand_1_Ca_BS"/>
</dbReference>
<dbReference type="Proteomes" id="UP000036923">
    <property type="component" value="Unassembled WGS sequence"/>
</dbReference>
<dbReference type="InterPro" id="IPR052159">
    <property type="entry name" value="Competence_DNA_uptake"/>
</dbReference>
<dbReference type="InterPro" id="IPR016134">
    <property type="entry name" value="Dockerin_dom"/>
</dbReference>
<dbReference type="InterPro" id="IPR036439">
    <property type="entry name" value="Dockerin_dom_sf"/>
</dbReference>
<dbReference type="eggNOG" id="COG2931">
    <property type="taxonomic scope" value="Bacteria"/>
</dbReference>
<dbReference type="PROSITE" id="PS50825">
    <property type="entry name" value="HYR"/>
    <property type="match status" value="1"/>
</dbReference>
<evidence type="ECO:0000256" key="2">
    <source>
        <dbReference type="SAM" id="MobiDB-lite"/>
    </source>
</evidence>
<dbReference type="InterPro" id="IPR036866">
    <property type="entry name" value="RibonucZ/Hydroxyglut_hydro"/>
</dbReference>
<feature type="domain" description="Dockerin" evidence="4">
    <location>
        <begin position="3400"/>
        <end position="3467"/>
    </location>
</feature>
<dbReference type="STRING" id="398512.Bccel_0507"/>
<dbReference type="eggNOG" id="COG1835">
    <property type="taxonomic scope" value="Bacteria"/>
</dbReference>
<dbReference type="SUPFAM" id="SSF56281">
    <property type="entry name" value="Metallo-hydrolase/oxidoreductase"/>
    <property type="match status" value="2"/>
</dbReference>
<dbReference type="InterPro" id="IPR011635">
    <property type="entry name" value="CARDB"/>
</dbReference>
<dbReference type="Gene3D" id="2.60.40.10">
    <property type="entry name" value="Immunoglobulins"/>
    <property type="match status" value="4"/>
</dbReference>
<dbReference type="PROSITE" id="PS51766">
    <property type="entry name" value="DOCKERIN"/>
    <property type="match status" value="1"/>
</dbReference>
<feature type="compositionally biased region" description="Acidic residues" evidence="2">
    <location>
        <begin position="2011"/>
        <end position="2030"/>
    </location>
</feature>
<comment type="caution">
    <text evidence="5">The sequence shown here is derived from an EMBL/GenBank/DDBJ whole genome shotgun (WGS) entry which is preliminary data.</text>
</comment>
<evidence type="ECO:0000313" key="6">
    <source>
        <dbReference type="Proteomes" id="UP000036923"/>
    </source>
</evidence>
<protein>
    <submittedName>
        <fullName evidence="5">APHP domain protein</fullName>
    </submittedName>
</protein>
<dbReference type="PANTHER" id="PTHR30619:SF1">
    <property type="entry name" value="RECOMBINATION PROTEIN 2"/>
    <property type="match status" value="1"/>
</dbReference>
<dbReference type="eggNOG" id="COG1470">
    <property type="taxonomic scope" value="Bacteria"/>
</dbReference>
<evidence type="ECO:0000256" key="1">
    <source>
        <dbReference type="ARBA" id="ARBA00022737"/>
    </source>
</evidence>
<keyword evidence="6" id="KW-1185">Reference proteome</keyword>
<dbReference type="PATRIC" id="fig|398512.5.peg.527"/>
<dbReference type="InterPro" id="IPR003410">
    <property type="entry name" value="HYR_dom"/>
</dbReference>
<feature type="region of interest" description="Disordered" evidence="2">
    <location>
        <begin position="2007"/>
        <end position="2030"/>
    </location>
</feature>
<dbReference type="Pfam" id="PF07705">
    <property type="entry name" value="CARDB"/>
    <property type="match status" value="4"/>
</dbReference>
<organism evidence="5 6">
    <name type="scientific">Pseudobacteroides cellulosolvens ATCC 35603 = DSM 2933</name>
    <dbReference type="NCBI Taxonomy" id="398512"/>
    <lineage>
        <taxon>Bacteria</taxon>
        <taxon>Bacillati</taxon>
        <taxon>Bacillota</taxon>
        <taxon>Clostridia</taxon>
        <taxon>Eubacteriales</taxon>
        <taxon>Oscillospiraceae</taxon>
        <taxon>Pseudobacteroides</taxon>
    </lineage>
</organism>
<sequence length="3471" mass="383252">MDNNGAETVSQMQITVNETRADLRVTGIALDSDSPKEDQLLSVTGSVYNAGYIETDKPFLVGFYVDGVYKDYIKITDKIKPGETKKVSFSWKNTVGNHMLTIIANDMGHPVDEADFDNNQLSRPIDTKTALFPNLKLAEAKWSGNEEGVLDWNEEVNLTVTVENNGSSKAGKFSVALFEDGELIKTQTVNGLSQSEGANKTTLTFKFNVVKEGVHKYKVVADGPIPHIVEGDRTDNIKEITTPKIRFRYPDLKVEKLSCNPEDGNLQPGQPIVITASILNSGYAAVNKGFKVSFYADDAYIGTKEYTDLALGQSSFVSLSWDRPVPGTQYIEAVVDESNEINEADEDNNKTRFIYSKLNVLLPDLVVEGIENSPEKGSVRFGDTVTSTIRLKNKGNAAINKPFTTTLYINEKLVGSFVLSKVMQPGDTASGVITWNAIYTPTLAAYKMTAYADAYSSIYLKDRNNAKYTTDYKVNGILNLKADKLNDAYTVEEKPSISVAVTSTDEPWRPLGKKESVTASVYMYEVTDGEVGFKPEDLKFVKVMSYNLTEGKFQYRVNSEGPDSKLPSGIYSAVISVSSDSEQKSVTVPLRFIEDYNVTVNASKKTFGPDEPIYISGRVTHKDGTTPIQGADVTVTIVGEEEWKANVKADEGGKFNYLFQLDEGYGGSYSLKAAAKVNGAVKASDPEVFYVEGLLVKARKKTELTAGYDIEIPVTIGNVGTLPLTGVKISKKWLTDGDGMTAQIIGDLPEKIEAGNSSDVMLHVDFNESVAPGAKYLEFTVNSDEGYSKSVTFEVYAVKAVAIQKVEVLVGQDDKDGGIIKNEINASLRPGNTVTQLIRITNTGTASIKNIEVIGPKKLPWVYITTSGADLVLPLNKGLSLRDKNGHAVVNVNISPDEYVQNGVYNDVITIKSNGGTTEIPINVYVGASSIGTVAIQTLDEDSYLVENAKVELVGPMTNKGLQKVKSELYLPVQGKDSTFKFENIPAGVYTLKVEAPYYKTLETSFEVPAVIDFEPQKVTLEAMPFSFQWNVETIKEAENTKGQLTEPVIEALLGPAPIIPKLVSNVPGYELYTSEGSRNMSAFVAIKNQSVFESVYNVEAQLIYNDETLPDGYVVLDKGALNSKTLQLGDFEAGEIKDFEIYIDDPKIYNIATVEATEEAGIYLVKVPEGVTERQFDYWIKGQNDISESHIYKLSYDDIKQTFKIRYSDGEDNKYPSTSIWIPKLYGKNYKFNLSLLLKGTRTNEYGCEESVTLKVPVRVFFKPYDMWCEDFDDYDEGGVPVKAAFNPERIKHREPLTYYLSKSFIDFIGMNTPDEPEKMGEALGSFEFSQGAVQSDEVFGTDFVLFNPSKLDEIRDASLELIITDKELSSDGRLPEGAKLLNKYFNIYCSQSTEDEEGNPATSTKQTDVVSIDSLDPNSREEVSFKFQRKTDVTDYDQDPGNGMGKTYIYVRYNFKKGSDTISGVSKPRTVEIEPPSKIYLSYEFEKVKDTTYEITAKATNTGLGKSRGLKLLPPRIRSSENVNILAGKVGNEDWDYSVTCLQLGDILPGETVIAKYKISTTGSIDLAQSTNFEVIEQKSSGKIVITPLKFDKVTGSGEFMELERQLERLKGNMGVLMDKNTDDLARAMTETMEYVKDLDANRRFSAVLDIVNTGVSAIYNTVDLFLSINDFAKSTSKISDAADSARVANKLGDSLINENVNKALKIINTISDAANKIGTAASIYQNIRGLLDEAENELYNEYIQESITKISDVTKNLSDFEIVSESQTEDLYKYVMDRVQEDRTIVQHSGAIYVPERLVQNWENETGNTLGHSESAAHYVVIVIDDLNVRKALATRTRCGVAKIGYTDSYDGSSQLASLSDSFNEIRKGINSSEPALSSIKKNAGDYTDGNLALKLDLDDVSQPDWKKPEITVSSYTGDVKQIKTSIKPELDKAKSTVMALDGSAETRKKVFEAIDSYMGLLDSALSFCNSLIDLKKALQNIENVKYNLDEFIDEADKALQQAIDSATETEAETETEPQEGEEEEDNYEKVYSVLFTGDAQSDAEDALIENLKATGSIDKLDSDTLKVAHHGGRDSTQTEFLEEVTPDESVISVGKENDYDHPHNETLDRLKKTTIYRTDKNGNVETYIYNNATNQLAAKVSFLDVDQGDCILIEAGGNSMLIDAGAGKGKYPLTKADFSRIDAIDNLKYLVVTHPDSDHYNYLNKRLFLQNVNPINVTGNVFIPMVDNAITTDTYNQFERNIKTRYEDKYVVVGSNMTGRTFSLDDQGEISFEILGPVRDFYATQSNKAEKSNNSSIILKMIYTPKSLGTGDDSSNKIRVVTHYTVMENGRAVQRENIRDIVNTGTISSKDISNSVSRQQENSSILINRDNLQSIIDNGLGSMQNLNVNNNEAVRQVLSKALVRMVENKRKVSSSDVSDGTYAMEDSIDIQGRLNEIMSGMPENTYQRTKYLIKAFLEMELYNVLTTNSMYEAYEQYLKGDHNYDEAFEDINGYDLSISPHLKLRKEYINKDIGNLKQLSDAMIEHSIDIVRGYVSGGDTPSYYPTDVLVKYFKDLNDQIESIAGTEDNPYTGFGRYKNVNIINSNGDEVHPENKDLSAMNEKYLKLLEDTGKGYGVICERANLNVSKSYVYTFNALVMQPYKLLMGAHPVGALISMLPSYGYDKLVETMNIIEKSICNEEVTATQKIAGSLANMVVGTGISYTRSLGIAEAANNVITNVDIWRKIDPPLPVDVVSISVPDVTVSDKEKEGTGEAVLVLKNSHTGDVSALINMDVFGGKMLYGSFESETVSIKPGETFEIKIPFTVQRSTLTDISGYRSVFSIKLSEPGTMTVGDPKGPYIAHFFAGNDKQVASLRKNIKVVQPMGRSIKAGEEDVREYVPGVGVKELRLLVAAKNPSKLELHVYDKFGKHVGVNGESYENNISNCEVSSLRNDNDMLVISNPINGPYKIVVRLPEGQYEQDYSLEIVELGNIGSVPDVDIARVILSDSKKPQFTVNVFESSYQNSIDKVHFEVLDFKDAEGKDIAVAASSFKGQDGTDVTGGITTGIPKGMQALVMASLEFKDNIPDGIYDGKVRVTVKGRNLNPDLGMFIENLSVTDSVYGWKYINGENNEPYTLGYSEYCIDIPVSIVIDTRAPADPKVNNVSKFMADDKCQVQITGTADAGNFVEAYIDGKLVASVATDKDDKFDIIFSLEEGNHNLEIISTNTFGARSNSSYKSVISGSDIGNTDTTPPVLKVPADITVESQNALTSVNIGNAEAIDASKVVITNDAPALFPIGTTVVTWTAVDESGNKTTATQKVTVNQVMREYTITGYISTDIRNIMESTGINEGFKVEIVGTDVYATTLKDGSFTLTNVEESLSGYTLRVSKQGYLSRDIKITKVTSNVTVSSKEKAITLWVGDIKPDNMINMEDVVKIAVEFNTNFKEAGFKYEYDLNKDNVINIMDFAAIARNFNTNSSDYPQISVN</sequence>
<dbReference type="eggNOG" id="COG3291">
    <property type="taxonomic scope" value="Bacteria"/>
</dbReference>
<dbReference type="Pfam" id="PF02494">
    <property type="entry name" value="HYR"/>
    <property type="match status" value="1"/>
</dbReference>
<dbReference type="InterPro" id="IPR001279">
    <property type="entry name" value="Metallo-B-lactamas"/>
</dbReference>
<dbReference type="eggNOG" id="COG3391">
    <property type="taxonomic scope" value="Bacteria"/>
</dbReference>
<keyword evidence="1" id="KW-0677">Repeat</keyword>
<dbReference type="PANTHER" id="PTHR30619">
    <property type="entry name" value="DNA INTERNALIZATION/COMPETENCE PROTEIN COMEC/REC2"/>
    <property type="match status" value="1"/>
</dbReference>
<dbReference type="InterPro" id="IPR013783">
    <property type="entry name" value="Ig-like_fold"/>
</dbReference>
<accession>A0A0L6JHS3</accession>
<dbReference type="Gene3D" id="3.60.15.10">
    <property type="entry name" value="Ribonuclease Z/Hydroxyacylglutathione hydrolase-like"/>
    <property type="match status" value="2"/>
</dbReference>
<evidence type="ECO:0000259" key="3">
    <source>
        <dbReference type="PROSITE" id="PS50825"/>
    </source>
</evidence>
<dbReference type="eggNOG" id="COG2333">
    <property type="taxonomic scope" value="Bacteria"/>
</dbReference>
<dbReference type="Gene3D" id="2.60.40.4130">
    <property type="match status" value="1"/>
</dbReference>
<evidence type="ECO:0000313" key="5">
    <source>
        <dbReference type="EMBL" id="KNY25250.1"/>
    </source>
</evidence>
<dbReference type="InterPro" id="IPR008969">
    <property type="entry name" value="CarboxyPept-like_regulatory"/>
</dbReference>
<reference evidence="6" key="1">
    <citation type="submission" date="2015-07" db="EMBL/GenBank/DDBJ databases">
        <title>Near-Complete Genome Sequence of the Cellulolytic Bacterium Bacteroides (Pseudobacteroides) cellulosolvens ATCC 35603.</title>
        <authorList>
            <person name="Dassa B."/>
            <person name="Utturkar S.M."/>
            <person name="Klingeman D.M."/>
            <person name="Hurt R.A."/>
            <person name="Keller M."/>
            <person name="Xu J."/>
            <person name="Reddy Y.H.K."/>
            <person name="Borovok I."/>
            <person name="Grinberg I.R."/>
            <person name="Lamed R."/>
            <person name="Zhivin O."/>
            <person name="Bayer E.A."/>
            <person name="Brown S.D."/>
        </authorList>
    </citation>
    <scope>NUCLEOTIDE SEQUENCE [LARGE SCALE GENOMIC DNA]</scope>
    <source>
        <strain evidence="6">DSM 2933</strain>
    </source>
</reference>
<dbReference type="PROSITE" id="PS00018">
    <property type="entry name" value="EF_HAND_1"/>
    <property type="match status" value="1"/>
</dbReference>
<dbReference type="EMBL" id="LGTC01000001">
    <property type="protein sequence ID" value="KNY25250.1"/>
    <property type="molecule type" value="Genomic_DNA"/>
</dbReference>
<feature type="domain" description="HYR" evidence="3">
    <location>
        <begin position="3233"/>
        <end position="3309"/>
    </location>
</feature>
<dbReference type="GO" id="GO:0000272">
    <property type="term" value="P:polysaccharide catabolic process"/>
    <property type="evidence" value="ECO:0007669"/>
    <property type="project" value="InterPro"/>
</dbReference>
<dbReference type="Pfam" id="PF00753">
    <property type="entry name" value="Lactamase_B"/>
    <property type="match status" value="1"/>
</dbReference>
<evidence type="ECO:0000259" key="4">
    <source>
        <dbReference type="PROSITE" id="PS51766"/>
    </source>
</evidence>
<dbReference type="SUPFAM" id="SSF49464">
    <property type="entry name" value="Carboxypeptidase regulatory domain-like"/>
    <property type="match status" value="1"/>
</dbReference>